<dbReference type="Pfam" id="PF22022">
    <property type="entry name" value="Phage_int_M"/>
    <property type="match status" value="1"/>
</dbReference>
<dbReference type="InterPro" id="IPR050808">
    <property type="entry name" value="Phage_Integrase"/>
</dbReference>
<dbReference type="CDD" id="cd00801">
    <property type="entry name" value="INT_P4_C"/>
    <property type="match status" value="1"/>
</dbReference>
<gene>
    <name evidence="6" type="ordered locus">RCAP_rcc02953</name>
</gene>
<dbReference type="GO" id="GO:0006310">
    <property type="term" value="P:DNA recombination"/>
    <property type="evidence" value="ECO:0007669"/>
    <property type="project" value="UniProtKB-KW"/>
</dbReference>
<dbReference type="Pfam" id="PF00589">
    <property type="entry name" value="Phage_integrase"/>
    <property type="match status" value="1"/>
</dbReference>
<dbReference type="KEGG" id="rcp:RCAP_rcc02953"/>
<dbReference type="Pfam" id="PF13356">
    <property type="entry name" value="Arm-DNA-bind_3"/>
    <property type="match status" value="1"/>
</dbReference>
<reference key="1">
    <citation type="submission" date="2008-12" db="EMBL/GenBank/DDBJ databases">
        <title>Complete genome sequence of Rhodobacter capsulatus SB1003.</title>
        <authorList>
            <person name="Strnad H."/>
            <person name="Lapidus A."/>
            <person name="Vlcek C."/>
            <person name="Ulbrich P."/>
            <person name="Paces J."/>
            <person name="Maltsev N."/>
            <person name="Kumar V."/>
            <person name="Kogan Y."/>
            <person name="Milgram A."/>
            <person name="Rebrekov D."/>
            <person name="Mazur M."/>
            <person name="Cox R."/>
            <person name="Kyrpides N."/>
            <person name="Kolar M."/>
            <person name="Sachova J."/>
            <person name="Ridl J."/>
            <person name="Ivanova N."/>
            <person name="Kapatral V."/>
            <person name="Los T."/>
            <person name="Lykidis A."/>
            <person name="Mikhailova N."/>
            <person name="Reznik G."/>
            <person name="Vasieva O."/>
            <person name="Fonstein M."/>
            <person name="Paces V."/>
            <person name="Haselkorn R."/>
        </authorList>
    </citation>
    <scope>NUCLEOTIDE SEQUENCE</scope>
    <source>
        <strain>SB1003</strain>
    </source>
</reference>
<keyword evidence="4" id="KW-0233">DNA recombination</keyword>
<dbReference type="Gene3D" id="1.10.443.10">
    <property type="entry name" value="Intergrase catalytic core"/>
    <property type="match status" value="1"/>
</dbReference>
<keyword evidence="7" id="KW-1185">Reference proteome</keyword>
<dbReference type="Proteomes" id="UP000002361">
    <property type="component" value="Chromosome"/>
</dbReference>
<evidence type="ECO:0000313" key="6">
    <source>
        <dbReference type="EMBL" id="ADE86680.1"/>
    </source>
</evidence>
<dbReference type="InterPro" id="IPR002104">
    <property type="entry name" value="Integrase_catalytic"/>
</dbReference>
<dbReference type="HOGENOM" id="CLU_027562_0_2_5"/>
<dbReference type="InterPro" id="IPR038488">
    <property type="entry name" value="Integrase_DNA-bd_sf"/>
</dbReference>
<comment type="similarity">
    <text evidence="1">Belongs to the 'phage' integrase family.</text>
</comment>
<dbReference type="STRING" id="272942.RCAP_rcc02953"/>
<dbReference type="AlphaFoldDB" id="D5APW1"/>
<dbReference type="SUPFAM" id="SSF56349">
    <property type="entry name" value="DNA breaking-rejoining enzymes"/>
    <property type="match status" value="1"/>
</dbReference>
<dbReference type="InterPro" id="IPR053876">
    <property type="entry name" value="Phage_int_M"/>
</dbReference>
<sequence length="430" mass="47270">MAGINRLTARGIAALTEPGRHSDGGNLYFNITKSGARSWVFFYRLNGKQREMGLGPFPTVSLADAREKAAEARRLLAAGQDPLDAKKAAKAEAKAAAAGLTTFGEYASQFIEAREGDWKNAKHRAQWRSTLLGPEVKEGGRAKPGPDYCADLRKRPVAEVGVDDVLTVIRPIWNTKRETASRIRQRIEKVLDAAMVEGLRPMGLNPARWQGHLALLLPAHGVLSKGHFTALPWRDLPAFMTALADREGVAARALEFLILCASRSGEVRGARWGEFDLDARVWTIPSERMKAGREHRVPLTDRAVEVIETMLPLRPRRPEDRPGALVFPGLRHAQLSDMTLGAVLKRMGVDATVHGFRSAFRDWAAECSSAPFDVIEQALAHQIGDATVRAYLRSDLFDRRRVLMEQWAAFVAAPPDAENVVPLRAAGGEG</sequence>
<evidence type="ECO:0000256" key="3">
    <source>
        <dbReference type="ARBA" id="ARBA00023125"/>
    </source>
</evidence>
<dbReference type="EMBL" id="CP001312">
    <property type="protein sequence ID" value="ADE86680.1"/>
    <property type="molecule type" value="Genomic_DNA"/>
</dbReference>
<proteinExistence type="inferred from homology"/>
<reference evidence="6 7" key="2">
    <citation type="journal article" date="2010" name="J. Bacteriol.">
        <title>Complete genome sequence of the photosynthetic purple nonsulfur bacterium Rhodobacter capsulatus SB 1003.</title>
        <authorList>
            <person name="Strnad H."/>
            <person name="Lapidus A."/>
            <person name="Paces J."/>
            <person name="Ulbrich P."/>
            <person name="Vlcek C."/>
            <person name="Paces V."/>
            <person name="Haselkorn R."/>
        </authorList>
    </citation>
    <scope>NUCLEOTIDE SEQUENCE [LARGE SCALE GENOMIC DNA]</scope>
    <source>
        <strain evidence="7">ATCC BAA-309 / NBRC 16581 / SB1003</strain>
    </source>
</reference>
<dbReference type="GO" id="GO:0003677">
    <property type="term" value="F:DNA binding"/>
    <property type="evidence" value="ECO:0007669"/>
    <property type="project" value="UniProtKB-KW"/>
</dbReference>
<keyword evidence="2" id="KW-0229">DNA integration</keyword>
<dbReference type="RefSeq" id="WP_013068653.1">
    <property type="nucleotide sequence ID" value="NC_014034.1"/>
</dbReference>
<dbReference type="PANTHER" id="PTHR30629">
    <property type="entry name" value="PROPHAGE INTEGRASE"/>
    <property type="match status" value="1"/>
</dbReference>
<dbReference type="PROSITE" id="PS51898">
    <property type="entry name" value="TYR_RECOMBINASE"/>
    <property type="match status" value="1"/>
</dbReference>
<evidence type="ECO:0000256" key="1">
    <source>
        <dbReference type="ARBA" id="ARBA00008857"/>
    </source>
</evidence>
<dbReference type="Gene3D" id="1.10.150.130">
    <property type="match status" value="1"/>
</dbReference>
<organism evidence="6 7">
    <name type="scientific">Rhodobacter capsulatus (strain ATCC BAA-309 / NBRC 16581 / SB1003)</name>
    <dbReference type="NCBI Taxonomy" id="272942"/>
    <lineage>
        <taxon>Bacteria</taxon>
        <taxon>Pseudomonadati</taxon>
        <taxon>Pseudomonadota</taxon>
        <taxon>Alphaproteobacteria</taxon>
        <taxon>Rhodobacterales</taxon>
        <taxon>Rhodobacter group</taxon>
        <taxon>Rhodobacter</taxon>
    </lineage>
</organism>
<dbReference type="InterPro" id="IPR011010">
    <property type="entry name" value="DNA_brk_join_enz"/>
</dbReference>
<name>D5APW1_RHOCB</name>
<evidence type="ECO:0000256" key="4">
    <source>
        <dbReference type="ARBA" id="ARBA00023172"/>
    </source>
</evidence>
<dbReference type="PANTHER" id="PTHR30629:SF2">
    <property type="entry name" value="PROPHAGE INTEGRASE INTS-RELATED"/>
    <property type="match status" value="1"/>
</dbReference>
<accession>D5APW1</accession>
<dbReference type="InterPro" id="IPR010998">
    <property type="entry name" value="Integrase_recombinase_N"/>
</dbReference>
<feature type="domain" description="Tyr recombinase" evidence="5">
    <location>
        <begin position="226"/>
        <end position="404"/>
    </location>
</feature>
<dbReference type="GeneID" id="31491747"/>
<evidence type="ECO:0000259" key="5">
    <source>
        <dbReference type="PROSITE" id="PS51898"/>
    </source>
</evidence>
<dbReference type="InterPro" id="IPR013762">
    <property type="entry name" value="Integrase-like_cat_sf"/>
</dbReference>
<dbReference type="eggNOG" id="COG0582">
    <property type="taxonomic scope" value="Bacteria"/>
</dbReference>
<dbReference type="OrthoDB" id="9795573at2"/>
<dbReference type="GO" id="GO:0015074">
    <property type="term" value="P:DNA integration"/>
    <property type="evidence" value="ECO:0007669"/>
    <property type="project" value="UniProtKB-KW"/>
</dbReference>
<evidence type="ECO:0000256" key="2">
    <source>
        <dbReference type="ARBA" id="ARBA00022908"/>
    </source>
</evidence>
<evidence type="ECO:0000313" key="7">
    <source>
        <dbReference type="Proteomes" id="UP000002361"/>
    </source>
</evidence>
<keyword evidence="3" id="KW-0238">DNA-binding</keyword>
<dbReference type="InterPro" id="IPR025166">
    <property type="entry name" value="Integrase_DNA_bind_dom"/>
</dbReference>
<dbReference type="Gene3D" id="3.30.160.390">
    <property type="entry name" value="Integrase, DNA-binding domain"/>
    <property type="match status" value="1"/>
</dbReference>
<protein>
    <submittedName>
        <fullName evidence="6">Phage integrase</fullName>
    </submittedName>
</protein>